<proteinExistence type="inferred from homology"/>
<keyword evidence="2" id="KW-0963">Cytoplasm</keyword>
<keyword evidence="8" id="KW-1133">Transmembrane helix</keyword>
<dbReference type="Proteomes" id="UP001320603">
    <property type="component" value="Chromosome"/>
</dbReference>
<evidence type="ECO:0000256" key="6">
    <source>
        <dbReference type="PROSITE-ProRule" id="PRU00339"/>
    </source>
</evidence>
<evidence type="ECO:0000313" key="9">
    <source>
        <dbReference type="EMBL" id="WWV67359.1"/>
    </source>
</evidence>
<evidence type="ECO:0008006" key="11">
    <source>
        <dbReference type="Google" id="ProtNLM"/>
    </source>
</evidence>
<evidence type="ECO:0000256" key="5">
    <source>
        <dbReference type="ARBA" id="ARBA00038253"/>
    </source>
</evidence>
<dbReference type="EMBL" id="CP146284">
    <property type="protein sequence ID" value="WWV67359.1"/>
    <property type="molecule type" value="Genomic_DNA"/>
</dbReference>
<dbReference type="InterPro" id="IPR019734">
    <property type="entry name" value="TPR_rpt"/>
</dbReference>
<dbReference type="RefSeq" id="WP_251966828.1">
    <property type="nucleotide sequence ID" value="NZ_CP146284.1"/>
</dbReference>
<feature type="repeat" description="TPR" evidence="6">
    <location>
        <begin position="227"/>
        <end position="260"/>
    </location>
</feature>
<keyword evidence="8" id="KW-0812">Transmembrane</keyword>
<dbReference type="InterPro" id="IPR051476">
    <property type="entry name" value="Bac_ResReg_Asp_Phosphatase"/>
</dbReference>
<keyword evidence="4 6" id="KW-0802">TPR repeat</keyword>
<dbReference type="PANTHER" id="PTHR46630:SF1">
    <property type="entry name" value="TETRATRICOPEPTIDE REPEAT PROTEIN 29"/>
    <property type="match status" value="1"/>
</dbReference>
<feature type="coiled-coil region" evidence="7">
    <location>
        <begin position="403"/>
        <end position="455"/>
    </location>
</feature>
<dbReference type="PROSITE" id="PS50005">
    <property type="entry name" value="TPR"/>
    <property type="match status" value="1"/>
</dbReference>
<dbReference type="SUPFAM" id="SSF48452">
    <property type="entry name" value="TPR-like"/>
    <property type="match status" value="1"/>
</dbReference>
<evidence type="ECO:0000256" key="2">
    <source>
        <dbReference type="ARBA" id="ARBA00022490"/>
    </source>
</evidence>
<evidence type="ECO:0000256" key="4">
    <source>
        <dbReference type="ARBA" id="ARBA00022803"/>
    </source>
</evidence>
<reference evidence="9 10" key="1">
    <citation type="submission" date="2024-02" db="EMBL/GenBank/DDBJ databases">
        <title>Whole genome sequencing of Parabacteroides sp. AD58.</title>
        <authorList>
            <person name="Chaplin A.V."/>
            <person name="Pikina A.P."/>
            <person name="Sokolova S.R."/>
            <person name="Korostin D.O."/>
            <person name="Efimov B.A."/>
        </authorList>
    </citation>
    <scope>NUCLEOTIDE SEQUENCE [LARGE SCALE GENOMIC DNA]</scope>
    <source>
        <strain evidence="9 10">AD58</strain>
    </source>
</reference>
<evidence type="ECO:0000313" key="10">
    <source>
        <dbReference type="Proteomes" id="UP001320603"/>
    </source>
</evidence>
<gene>
    <name evidence="9" type="ORF">NEE14_005115</name>
</gene>
<protein>
    <recommendedName>
        <fullName evidence="11">Tetratricopeptide repeat protein</fullName>
    </recommendedName>
</protein>
<comment type="subcellular location">
    <subcellularLocation>
        <location evidence="1">Cytoplasm</location>
    </subcellularLocation>
</comment>
<feature type="transmembrane region" description="Helical" evidence="8">
    <location>
        <begin position="367"/>
        <end position="387"/>
    </location>
</feature>
<evidence type="ECO:0000256" key="8">
    <source>
        <dbReference type="SAM" id="Phobius"/>
    </source>
</evidence>
<dbReference type="Gene3D" id="1.25.40.10">
    <property type="entry name" value="Tetratricopeptide repeat domain"/>
    <property type="match status" value="2"/>
</dbReference>
<evidence type="ECO:0000256" key="7">
    <source>
        <dbReference type="SAM" id="Coils"/>
    </source>
</evidence>
<name>A0ABZ2IT14_9BACT</name>
<comment type="similarity">
    <text evidence="5">Belongs to the Rap family.</text>
</comment>
<dbReference type="PANTHER" id="PTHR46630">
    <property type="entry name" value="TETRATRICOPEPTIDE REPEAT PROTEIN 29"/>
    <property type="match status" value="1"/>
</dbReference>
<accession>A0ABZ2IT14</accession>
<keyword evidence="7" id="KW-0175">Coiled coil</keyword>
<keyword evidence="8" id="KW-0472">Membrane</keyword>
<organism evidence="9 10">
    <name type="scientific">Parabacteroides absconsus</name>
    <dbReference type="NCBI Taxonomy" id="2951805"/>
    <lineage>
        <taxon>Bacteria</taxon>
        <taxon>Pseudomonadati</taxon>
        <taxon>Bacteroidota</taxon>
        <taxon>Bacteroidia</taxon>
        <taxon>Bacteroidales</taxon>
        <taxon>Tannerellaceae</taxon>
        <taxon>Parabacteroides</taxon>
    </lineage>
</organism>
<evidence type="ECO:0000256" key="1">
    <source>
        <dbReference type="ARBA" id="ARBA00004496"/>
    </source>
</evidence>
<evidence type="ECO:0000256" key="3">
    <source>
        <dbReference type="ARBA" id="ARBA00022737"/>
    </source>
</evidence>
<dbReference type="PROSITE" id="PS51257">
    <property type="entry name" value="PROKAR_LIPOPROTEIN"/>
    <property type="match status" value="1"/>
</dbReference>
<dbReference type="SMART" id="SM00028">
    <property type="entry name" value="TPR"/>
    <property type="match status" value="3"/>
</dbReference>
<keyword evidence="3" id="KW-0677">Repeat</keyword>
<sequence length="580" mass="67121">MPMRIFLALLVIALGWIMQGCTNEADRNAIRQMEQAAPLMQSDPEAAHVLLADSVAHPELLSPEVNARWCLMLCQLADSIGTPLPLMDDLDRARYYWERKGNSHKQALANYYLGRKLKEEKLIKPALKILLDAVKFCSEGNDIELLGFIYTYIAELYYEQYDFQLAKDKFLEAASYFEKAGNKRSKAFAKVNAAHMYAAMDSMQIAFAYMHQADSVLCALGDSSDLSTLYNNWGNIYAMQGELDIAKAYLQKSIAYSPEESAHTYSALGRLSLETDSIEQAEQYFEKAKGPTENPYTHTELYYHLSELEEKKGNINQALAYMRQYADSTEADILARKEINLQEVETLFDRKQMMYENKRLQDKYHQVRNGLVVMAFLLLISISLYQYRLDRKNKKMNQQTHELLEKKMRMSKLESDLQNLDEQLKITQESNQERIKQLQQEHAQKQLEVNELNQQYAKQSLFVFLHSDLYNKIGKLAAKPPRPDGKGLLTEKMWNEIFAYLDILYPNLEAFLSIKGITPAEKRYCYLSFFRLEAKQEALLLGVQVDTPHKNHTRIRQMLSVTGSDKRLYEVLLEKELNRL</sequence>
<dbReference type="InterPro" id="IPR011990">
    <property type="entry name" value="TPR-like_helical_dom_sf"/>
</dbReference>
<keyword evidence="10" id="KW-1185">Reference proteome</keyword>